<feature type="domain" description="AB hydrolase-1" evidence="2">
    <location>
        <begin position="514"/>
        <end position="670"/>
    </location>
</feature>
<organism evidence="4 5">
    <name type="scientific">Trametes cubensis</name>
    <dbReference type="NCBI Taxonomy" id="1111947"/>
    <lineage>
        <taxon>Eukaryota</taxon>
        <taxon>Fungi</taxon>
        <taxon>Dikarya</taxon>
        <taxon>Basidiomycota</taxon>
        <taxon>Agaricomycotina</taxon>
        <taxon>Agaricomycetes</taxon>
        <taxon>Polyporales</taxon>
        <taxon>Polyporaceae</taxon>
        <taxon>Trametes</taxon>
    </lineage>
</organism>
<feature type="domain" description="Peptidase S33 tripeptidyl aminopeptidase-like C-terminal" evidence="3">
    <location>
        <begin position="841"/>
        <end position="946"/>
    </location>
</feature>
<reference evidence="4" key="1">
    <citation type="submission" date="2022-11" db="EMBL/GenBank/DDBJ databases">
        <title>Genome Sequence of Cubamyces cubensis.</title>
        <authorList>
            <person name="Buettner E."/>
        </authorList>
    </citation>
    <scope>NUCLEOTIDE SEQUENCE</scope>
    <source>
        <strain evidence="4">MPL-01</strain>
    </source>
</reference>
<dbReference type="Pfam" id="PF02353">
    <property type="entry name" value="CMAS"/>
    <property type="match status" value="1"/>
</dbReference>
<gene>
    <name evidence="4" type="ORF">ONZ51_g2901</name>
</gene>
<dbReference type="Gene3D" id="3.40.50.1820">
    <property type="entry name" value="alpha/beta hydrolase"/>
    <property type="match status" value="1"/>
</dbReference>
<dbReference type="Pfam" id="PF08386">
    <property type="entry name" value="Abhydrolase_4"/>
    <property type="match status" value="1"/>
</dbReference>
<dbReference type="SUPFAM" id="SSF53474">
    <property type="entry name" value="alpha/beta-Hydrolases"/>
    <property type="match status" value="1"/>
</dbReference>
<dbReference type="CDD" id="cd02440">
    <property type="entry name" value="AdoMet_MTases"/>
    <property type="match status" value="1"/>
</dbReference>
<dbReference type="InterPro" id="IPR013595">
    <property type="entry name" value="Pept_S33_TAP-like_C"/>
</dbReference>
<dbReference type="Proteomes" id="UP001215151">
    <property type="component" value="Unassembled WGS sequence"/>
</dbReference>
<dbReference type="InterPro" id="IPR029058">
    <property type="entry name" value="AB_hydrolase_fold"/>
</dbReference>
<dbReference type="EMBL" id="JAPEVG010000048">
    <property type="protein sequence ID" value="KAJ8489480.1"/>
    <property type="molecule type" value="Genomic_DNA"/>
</dbReference>
<protein>
    <submittedName>
        <fullName evidence="4">Uncharacterized protein</fullName>
    </submittedName>
</protein>
<name>A0AAD7TYV4_9APHY</name>
<evidence type="ECO:0000313" key="5">
    <source>
        <dbReference type="Proteomes" id="UP001215151"/>
    </source>
</evidence>
<comment type="caution">
    <text evidence="4">The sequence shown here is derived from an EMBL/GenBank/DDBJ whole genome shotgun (WGS) entry which is preliminary data.</text>
</comment>
<dbReference type="Pfam" id="PF00561">
    <property type="entry name" value="Abhydrolase_1"/>
    <property type="match status" value="1"/>
</dbReference>
<proteinExistence type="inferred from homology"/>
<keyword evidence="5" id="KW-1185">Reference proteome</keyword>
<evidence type="ECO:0000259" key="3">
    <source>
        <dbReference type="Pfam" id="PF08386"/>
    </source>
</evidence>
<dbReference type="AlphaFoldDB" id="A0AAD7TYV4"/>
<dbReference type="SUPFAM" id="SSF53335">
    <property type="entry name" value="S-adenosyl-L-methionine-dependent methyltransferases"/>
    <property type="match status" value="1"/>
</dbReference>
<sequence length="990" mass="110460">MFIDPLLQVGYNLLDKGLVPDFVLRPVIRALCRQRLREIDHGSFEANYAAKMQWIEGVRARAKIADVPEKANEQHYEVSTSFMLSCLGPYAKYSACLYPTGKETLEEAEVLMLESYCEKAQLRDGLDILDLGCGWGSLSLYLAQVCFGVYWHVWLLTKVTQKYPRSKITGLSNSTTQKAHIDSTAKARGLTNIEIITADVNIHDFNGARYFDRILSIEMFEHMKNYKLLMAKVASWLRPDGPEDSLFFVHIFCHKTTPYHFEEGDGWMAQTFFSGGTMPSHDLLLYFQDDLTHIRSWYVNGKHYAQTSEDWLRKQDANAKAGITELEKDAVAKGLSKEDGRKAFYRFRVFYLAVAEFFALNDGQERAQEGFTPTASGNTMDTCKRVRELHNDAYSERFEASLASSAGRPSMHSRKAKLFLIIVSVFATAALRLKALFWWSRTLDHTSAASFVEDPAFDWYALEPSRDIQWTSCFSGQKCARLLLPLDYDMPDGPTTAIALRLIPAADQHNRKGAIFVNPGGPGGSGTVFLDRAGKMISDVVGDSFDILGFDPRGVGASTPLASCFESGPQRALWQLQDNHRLLNLTNDGVELERARDLMLGARCEEKIGGEWGIGRFMSTPNVARDMLEISQKLGQAKILYWGLSYGTVLGQYFSAMYPDKVGRIIIDGVFDALNYRNTLWNTSLVDTDTIMDSFFHFCHEAGPERCVVYDSAPSLIRARFMDVLRRVEQEPLPVPLAEPPLVLTHKMLVAQMFRAGYSPLAGFRVVAETMRAIETDNQTALAVLAPRIVPPTECKCGDAAPPWLTDAEAYLAVACGDGDEHPYDPEAYAAYFEGLSRISPLFAPLWAVHYLRCAGWKVRPKWRWTGPVAATNTSHPLLIVSTRYDPVCPLVDARAVHERFGSGASGLLVQNSYGHGSFSAPSLCTAKHIRAYLENGTLPDPGTVCEVEEVPFVGRVNEAATAMHMSEEDRRLLEALEGLANVVPIFGPV</sequence>
<dbReference type="FunFam" id="3.40.50.150:FF:000554">
    <property type="entry name" value="Cation-transporting ATPase"/>
    <property type="match status" value="1"/>
</dbReference>
<evidence type="ECO:0000313" key="4">
    <source>
        <dbReference type="EMBL" id="KAJ8489480.1"/>
    </source>
</evidence>
<dbReference type="PANTHER" id="PTHR43832">
    <property type="match status" value="1"/>
</dbReference>
<dbReference type="PANTHER" id="PTHR43832:SF1">
    <property type="entry name" value="S-ADENOSYL-L-METHIONINE-DEPENDENT METHYLTRANSFERASES SUPERFAMILY PROTEIN"/>
    <property type="match status" value="1"/>
</dbReference>
<dbReference type="Gene3D" id="3.40.50.150">
    <property type="entry name" value="Vaccinia Virus protein VP39"/>
    <property type="match status" value="1"/>
</dbReference>
<evidence type="ECO:0000256" key="1">
    <source>
        <dbReference type="ARBA" id="ARBA00010815"/>
    </source>
</evidence>
<comment type="similarity">
    <text evidence="1">Belongs to the CFA/CMAS family.</text>
</comment>
<dbReference type="InterPro" id="IPR029063">
    <property type="entry name" value="SAM-dependent_MTases_sf"/>
</dbReference>
<evidence type="ECO:0000259" key="2">
    <source>
        <dbReference type="Pfam" id="PF00561"/>
    </source>
</evidence>
<dbReference type="InterPro" id="IPR000073">
    <property type="entry name" value="AB_hydrolase_1"/>
</dbReference>
<accession>A0AAD7TYV4</accession>